<evidence type="ECO:0000256" key="5">
    <source>
        <dbReference type="ARBA" id="ARBA00023239"/>
    </source>
</evidence>
<reference evidence="8" key="1">
    <citation type="submission" date="2021-03" db="EMBL/GenBank/DDBJ databases">
        <title>Alkalibacter marinus sp. nov., isolated from tidal flat sediment.</title>
        <authorList>
            <person name="Namirimu T."/>
            <person name="Yang J.-A."/>
            <person name="Yang S.-H."/>
            <person name="Kim Y.-J."/>
            <person name="Kwon K.K."/>
        </authorList>
    </citation>
    <scope>NUCLEOTIDE SEQUENCE</scope>
    <source>
        <strain evidence="8">ES005</strain>
    </source>
</reference>
<comment type="pathway">
    <text evidence="1 6 7">Amino-acid biosynthesis; L-histidine biosynthesis; L-histidine from 5-phospho-alpha-D-ribose 1-diphosphate: step 6/9.</text>
</comment>
<keyword evidence="6" id="KW-0963">Cytoplasm</keyword>
<comment type="similarity">
    <text evidence="6 7">Belongs to the imidazoleglycerol-phosphate dehydratase family.</text>
</comment>
<dbReference type="InterPro" id="IPR038494">
    <property type="entry name" value="IGPD_sf"/>
</dbReference>
<dbReference type="PROSITE" id="PS00955">
    <property type="entry name" value="IGP_DEHYDRATASE_2"/>
    <property type="match status" value="1"/>
</dbReference>
<dbReference type="AlphaFoldDB" id="A0A974XD29"/>
<keyword evidence="4 6" id="KW-0368">Histidine biosynthesis</keyword>
<protein>
    <recommendedName>
        <fullName evidence="2 6">Imidazoleglycerol-phosphate dehydratase</fullName>
        <shortName evidence="6">IGPD</shortName>
        <ecNumber evidence="6 7">4.2.1.19</ecNumber>
    </recommendedName>
</protein>
<evidence type="ECO:0000256" key="1">
    <source>
        <dbReference type="ARBA" id="ARBA00005047"/>
    </source>
</evidence>
<dbReference type="SUPFAM" id="SSF54211">
    <property type="entry name" value="Ribosomal protein S5 domain 2-like"/>
    <property type="match status" value="2"/>
</dbReference>
<dbReference type="InterPro" id="IPR020565">
    <property type="entry name" value="ImidazoleglycerP_deHydtase_CS"/>
</dbReference>
<keyword evidence="3 6" id="KW-0028">Amino-acid biosynthesis</keyword>
<evidence type="ECO:0000256" key="2">
    <source>
        <dbReference type="ARBA" id="ARBA00016664"/>
    </source>
</evidence>
<comment type="subcellular location">
    <subcellularLocation>
        <location evidence="6 7">Cytoplasm</location>
    </subcellularLocation>
</comment>
<dbReference type="PANTHER" id="PTHR23133:SF2">
    <property type="entry name" value="IMIDAZOLEGLYCEROL-PHOSPHATE DEHYDRATASE"/>
    <property type="match status" value="1"/>
</dbReference>
<keyword evidence="9" id="KW-1185">Reference proteome</keyword>
<evidence type="ECO:0000256" key="6">
    <source>
        <dbReference type="HAMAP-Rule" id="MF_00076"/>
    </source>
</evidence>
<comment type="catalytic activity">
    <reaction evidence="6 7">
        <text>D-erythro-1-(imidazol-4-yl)glycerol 3-phosphate = 3-(imidazol-4-yl)-2-oxopropyl phosphate + H2O</text>
        <dbReference type="Rhea" id="RHEA:11040"/>
        <dbReference type="ChEBI" id="CHEBI:15377"/>
        <dbReference type="ChEBI" id="CHEBI:57766"/>
        <dbReference type="ChEBI" id="CHEBI:58278"/>
        <dbReference type="EC" id="4.2.1.19"/>
    </reaction>
</comment>
<dbReference type="GO" id="GO:0005737">
    <property type="term" value="C:cytoplasm"/>
    <property type="evidence" value="ECO:0007669"/>
    <property type="project" value="UniProtKB-SubCell"/>
</dbReference>
<name>A0A974XD29_9FIRM</name>
<evidence type="ECO:0000256" key="3">
    <source>
        <dbReference type="ARBA" id="ARBA00022605"/>
    </source>
</evidence>
<dbReference type="GO" id="GO:0004424">
    <property type="term" value="F:imidazoleglycerol-phosphate dehydratase activity"/>
    <property type="evidence" value="ECO:0007669"/>
    <property type="project" value="UniProtKB-UniRule"/>
</dbReference>
<dbReference type="Pfam" id="PF00475">
    <property type="entry name" value="IGPD"/>
    <property type="match status" value="1"/>
</dbReference>
<dbReference type="NCBIfam" id="NF002111">
    <property type="entry name" value="PRK00951.2-1"/>
    <property type="match status" value="1"/>
</dbReference>
<evidence type="ECO:0000256" key="4">
    <source>
        <dbReference type="ARBA" id="ARBA00023102"/>
    </source>
</evidence>
<dbReference type="InterPro" id="IPR020568">
    <property type="entry name" value="Ribosomal_Su5_D2-typ_SF"/>
</dbReference>
<dbReference type="InterPro" id="IPR000807">
    <property type="entry name" value="ImidazoleglycerolP_deHydtase"/>
</dbReference>
<evidence type="ECO:0000313" key="9">
    <source>
        <dbReference type="Proteomes" id="UP000663499"/>
    </source>
</evidence>
<dbReference type="FunFam" id="3.30.230.40:FF:000003">
    <property type="entry name" value="Imidazoleglycerol-phosphate dehydratase HisB"/>
    <property type="match status" value="1"/>
</dbReference>
<dbReference type="EC" id="4.2.1.19" evidence="6 7"/>
<sequence length="193" mass="21327">MRSASRSRRTLETELSCRLDLDGSGKYEGTTGMGFFDHMMTLLAKHAKMDLSLTCKGDLEVDTHHTVEDLGILLGEALKEALGNKEGIRRYGTFYCPMDEVLTRTSLDLSGRGYLVFDVPLTREKVGDFETEMLKEFLYALAIQSGTTLHVTTLYGNNDHHILESVFKSLGRALGEAVSTDGTKDIPSTKGLL</sequence>
<evidence type="ECO:0000313" key="8">
    <source>
        <dbReference type="EMBL" id="QSX07607.1"/>
    </source>
</evidence>
<dbReference type="EMBL" id="CP071444">
    <property type="protein sequence ID" value="QSX07607.1"/>
    <property type="molecule type" value="Genomic_DNA"/>
</dbReference>
<organism evidence="8 9">
    <name type="scientific">Alkalibacter rhizosphaerae</name>
    <dbReference type="NCBI Taxonomy" id="2815577"/>
    <lineage>
        <taxon>Bacteria</taxon>
        <taxon>Bacillati</taxon>
        <taxon>Bacillota</taxon>
        <taxon>Clostridia</taxon>
        <taxon>Eubacteriales</taxon>
        <taxon>Eubacteriaceae</taxon>
        <taxon>Alkalibacter</taxon>
    </lineage>
</organism>
<dbReference type="Gene3D" id="3.30.230.40">
    <property type="entry name" value="Imidazole glycerol phosphate dehydratase, domain 1"/>
    <property type="match status" value="2"/>
</dbReference>
<dbReference type="GO" id="GO:0000105">
    <property type="term" value="P:L-histidine biosynthetic process"/>
    <property type="evidence" value="ECO:0007669"/>
    <property type="project" value="UniProtKB-UniRule"/>
</dbReference>
<evidence type="ECO:0000256" key="7">
    <source>
        <dbReference type="RuleBase" id="RU000599"/>
    </source>
</evidence>
<accession>A0A974XD29</accession>
<dbReference type="HAMAP" id="MF_00076">
    <property type="entry name" value="HisB"/>
    <property type="match status" value="1"/>
</dbReference>
<dbReference type="PROSITE" id="PS00954">
    <property type="entry name" value="IGP_DEHYDRATASE_1"/>
    <property type="match status" value="1"/>
</dbReference>
<dbReference type="PANTHER" id="PTHR23133">
    <property type="entry name" value="IMIDAZOLEGLYCEROL-PHOSPHATE DEHYDRATASE HIS7"/>
    <property type="match status" value="1"/>
</dbReference>
<gene>
    <name evidence="6 8" type="primary">hisB</name>
    <name evidence="8" type="ORF">J0B03_07120</name>
</gene>
<dbReference type="FunFam" id="3.30.230.40:FF:000001">
    <property type="entry name" value="Imidazoleglycerol-phosphate dehydratase HisB"/>
    <property type="match status" value="1"/>
</dbReference>
<dbReference type="Proteomes" id="UP000663499">
    <property type="component" value="Chromosome"/>
</dbReference>
<dbReference type="NCBIfam" id="NF002114">
    <property type="entry name" value="PRK00951.2-4"/>
    <property type="match status" value="1"/>
</dbReference>
<dbReference type="CDD" id="cd07914">
    <property type="entry name" value="IGPD"/>
    <property type="match status" value="1"/>
</dbReference>
<proteinExistence type="inferred from homology"/>
<dbReference type="KEGG" id="alka:J0B03_07120"/>
<dbReference type="RefSeq" id="WP_207298949.1">
    <property type="nucleotide sequence ID" value="NZ_CP071444.1"/>
</dbReference>
<keyword evidence="5 6" id="KW-0456">Lyase</keyword>